<organism evidence="1 2">
    <name type="scientific">Nocardia arthritidis</name>
    <dbReference type="NCBI Taxonomy" id="228602"/>
    <lineage>
        <taxon>Bacteria</taxon>
        <taxon>Bacillati</taxon>
        <taxon>Actinomycetota</taxon>
        <taxon>Actinomycetes</taxon>
        <taxon>Mycobacteriales</taxon>
        <taxon>Nocardiaceae</taxon>
        <taxon>Nocardia</taxon>
    </lineage>
</organism>
<accession>A0A6G9YJZ1</accession>
<dbReference type="PANTHER" id="PTHR48098:SF1">
    <property type="entry name" value="DIACYLGLYCEROL ACYLTRANSFERASE_MYCOLYLTRANSFERASE AG85A"/>
    <property type="match status" value="1"/>
</dbReference>
<dbReference type="Proteomes" id="UP000503540">
    <property type="component" value="Chromosome"/>
</dbReference>
<reference evidence="1 2" key="1">
    <citation type="journal article" date="2019" name="ACS Chem. Biol.">
        <title>Identification and Mobilization of a Cryptic Antibiotic Biosynthesis Gene Locus from a Human-Pathogenic Nocardia Isolate.</title>
        <authorList>
            <person name="Herisse M."/>
            <person name="Ishida K."/>
            <person name="Porter J.L."/>
            <person name="Howden B."/>
            <person name="Hertweck C."/>
            <person name="Stinear T.P."/>
            <person name="Pidot S.J."/>
        </authorList>
    </citation>
    <scope>NUCLEOTIDE SEQUENCE [LARGE SCALE GENOMIC DNA]</scope>
    <source>
        <strain evidence="1 2">AUSMDU00012717</strain>
    </source>
</reference>
<dbReference type="EMBL" id="CP046172">
    <property type="protein sequence ID" value="QIS13387.1"/>
    <property type="molecule type" value="Genomic_DNA"/>
</dbReference>
<proteinExistence type="predicted"/>
<keyword evidence="2" id="KW-1185">Reference proteome</keyword>
<dbReference type="GO" id="GO:0016747">
    <property type="term" value="F:acyltransferase activity, transferring groups other than amino-acyl groups"/>
    <property type="evidence" value="ECO:0007669"/>
    <property type="project" value="TreeGrafter"/>
</dbReference>
<dbReference type="KEGG" id="nah:F5544_27670"/>
<dbReference type="Gene3D" id="3.40.50.1820">
    <property type="entry name" value="alpha/beta hydrolase"/>
    <property type="match status" value="1"/>
</dbReference>
<protein>
    <submittedName>
        <fullName evidence="1">Esterase family protein</fullName>
    </submittedName>
</protein>
<sequence length="344" mass="36826">MSIWFTRRFRPRAPRTNRRGPLVRSLSVVGIVGLVLAGTVIGAPVVLAQAQIDHIVKRTDRWLQVFVRSPAMGRIVQVDLLSPADSTTPHPTLYLLDGNGADASEGQSTWTLRTDAVAFFADKPVNVVLAVGGGGTFYTNWLRDDPGLGHNQWETFLSQELPPLIDTNFHGSGRNGVAGVSMGGQAAMTLAFRNPALYRSVAAYSGCLFTSNVGQTYVRTAVFERGGNPDNMWGTAGDPQWPAHDVSLHTDGLRGKALFVSTGTGVPGPADATFDPTFSWPTTEAAAVAVEQGAHDCTTGFDAELRGDGIPATVKYYPIGTHSWPYWQAPLHDSWPVLAGGLGV</sequence>
<name>A0A6G9YJZ1_9NOCA</name>
<dbReference type="InterPro" id="IPR000801">
    <property type="entry name" value="Esterase-like"/>
</dbReference>
<dbReference type="InterPro" id="IPR050583">
    <property type="entry name" value="Mycobacterial_A85_antigen"/>
</dbReference>
<dbReference type="AlphaFoldDB" id="A0A6G9YJZ1"/>
<dbReference type="Pfam" id="PF00756">
    <property type="entry name" value="Esterase"/>
    <property type="match status" value="1"/>
</dbReference>
<dbReference type="InterPro" id="IPR029058">
    <property type="entry name" value="AB_hydrolase_fold"/>
</dbReference>
<dbReference type="PANTHER" id="PTHR48098">
    <property type="entry name" value="ENTEROCHELIN ESTERASE-RELATED"/>
    <property type="match status" value="1"/>
</dbReference>
<evidence type="ECO:0000313" key="2">
    <source>
        <dbReference type="Proteomes" id="UP000503540"/>
    </source>
</evidence>
<gene>
    <name evidence="1" type="ORF">F5544_27670</name>
</gene>
<dbReference type="SUPFAM" id="SSF53474">
    <property type="entry name" value="alpha/beta-Hydrolases"/>
    <property type="match status" value="1"/>
</dbReference>
<evidence type="ECO:0000313" key="1">
    <source>
        <dbReference type="EMBL" id="QIS13387.1"/>
    </source>
</evidence>